<evidence type="ECO:0000313" key="1">
    <source>
        <dbReference type="EMBL" id="GMR52054.1"/>
    </source>
</evidence>
<evidence type="ECO:0000313" key="2">
    <source>
        <dbReference type="Proteomes" id="UP001328107"/>
    </source>
</evidence>
<organism evidence="1 2">
    <name type="scientific">Pristionchus mayeri</name>
    <dbReference type="NCBI Taxonomy" id="1317129"/>
    <lineage>
        <taxon>Eukaryota</taxon>
        <taxon>Metazoa</taxon>
        <taxon>Ecdysozoa</taxon>
        <taxon>Nematoda</taxon>
        <taxon>Chromadorea</taxon>
        <taxon>Rhabditida</taxon>
        <taxon>Rhabditina</taxon>
        <taxon>Diplogasteromorpha</taxon>
        <taxon>Diplogasteroidea</taxon>
        <taxon>Neodiplogasteridae</taxon>
        <taxon>Pristionchus</taxon>
    </lineage>
</organism>
<comment type="caution">
    <text evidence="1">The sequence shown here is derived from an EMBL/GenBank/DDBJ whole genome shotgun (WGS) entry which is preliminary data.</text>
</comment>
<dbReference type="EMBL" id="BTRK01000005">
    <property type="protein sequence ID" value="GMR52054.1"/>
    <property type="molecule type" value="Genomic_DNA"/>
</dbReference>
<dbReference type="AlphaFoldDB" id="A0AAN5CWT9"/>
<reference evidence="2" key="1">
    <citation type="submission" date="2022-10" db="EMBL/GenBank/DDBJ databases">
        <title>Genome assembly of Pristionchus species.</title>
        <authorList>
            <person name="Yoshida K."/>
            <person name="Sommer R.J."/>
        </authorList>
    </citation>
    <scope>NUCLEOTIDE SEQUENCE [LARGE SCALE GENOMIC DNA]</scope>
    <source>
        <strain evidence="2">RS5460</strain>
    </source>
</reference>
<gene>
    <name evidence="1" type="ORF">PMAYCL1PPCAC_22249</name>
</gene>
<accession>A0AAN5CWT9</accession>
<proteinExistence type="predicted"/>
<sequence>FNSMDNQQELPLKISQLNALTLSMNDEEIGLSASYLGDTELKMQTELVPYVKKLLCRQVPCRETRVLQITIERNEENLARVEKALGGYSIKRVTFYQVSMKLIPDIARILRGLKSGAVTIYQEGIDEAEMSSQFADVISSIRSSEEFKVDLVFRAYSQHTTLLMSLLSDRAHTLKVQIQTHDHSDNQFIEPLAKLLPTLVSQSTSNRLLSIDNRSVPLPAMIIDFQDLCRKLEASEARRRVTFHVDERPEELTTLKGVSFKVVAFKEIEETFVVHLDTTDTECDCFVCEIKEREEREEREAADL</sequence>
<feature type="non-terminal residue" evidence="1">
    <location>
        <position position="1"/>
    </location>
</feature>
<protein>
    <submittedName>
        <fullName evidence="1">Uncharacterized protein</fullName>
    </submittedName>
</protein>
<dbReference type="Proteomes" id="UP001328107">
    <property type="component" value="Unassembled WGS sequence"/>
</dbReference>
<name>A0AAN5CWT9_9BILA</name>
<keyword evidence="2" id="KW-1185">Reference proteome</keyword>